<evidence type="ECO:0008006" key="6">
    <source>
        <dbReference type="Google" id="ProtNLM"/>
    </source>
</evidence>
<comment type="caution">
    <text evidence="4">The sequence shown here is derived from an EMBL/GenBank/DDBJ whole genome shotgun (WGS) entry which is preliminary data.</text>
</comment>
<dbReference type="CDD" id="cd05162">
    <property type="entry name" value="PWWP"/>
    <property type="match status" value="1"/>
</dbReference>
<accession>A0A8T1WST6</accession>
<feature type="compositionally biased region" description="Basic and acidic residues" evidence="1">
    <location>
        <begin position="595"/>
        <end position="605"/>
    </location>
</feature>
<protein>
    <recommendedName>
        <fullName evidence="6">PWWP domain-containing protein</fullName>
    </recommendedName>
</protein>
<organism evidence="4 5">
    <name type="scientific">Phytophthora boehmeriae</name>
    <dbReference type="NCBI Taxonomy" id="109152"/>
    <lineage>
        <taxon>Eukaryota</taxon>
        <taxon>Sar</taxon>
        <taxon>Stramenopiles</taxon>
        <taxon>Oomycota</taxon>
        <taxon>Peronosporomycetes</taxon>
        <taxon>Peronosporales</taxon>
        <taxon>Peronosporaceae</taxon>
        <taxon>Phytophthora</taxon>
    </lineage>
</organism>
<dbReference type="OrthoDB" id="62853at2759"/>
<feature type="compositionally biased region" description="Basic and acidic residues" evidence="1">
    <location>
        <begin position="359"/>
        <end position="369"/>
    </location>
</feature>
<dbReference type="PROSITE" id="PS51321">
    <property type="entry name" value="TFIIS_CENTRAL"/>
    <property type="match status" value="1"/>
</dbReference>
<evidence type="ECO:0000313" key="4">
    <source>
        <dbReference type="EMBL" id="KAG7396281.1"/>
    </source>
</evidence>
<feature type="domain" description="TFIIS central" evidence="3">
    <location>
        <begin position="636"/>
        <end position="720"/>
    </location>
</feature>
<feature type="compositionally biased region" description="Basic residues" evidence="1">
    <location>
        <begin position="271"/>
        <end position="280"/>
    </location>
</feature>
<dbReference type="InterPro" id="IPR003618">
    <property type="entry name" value="TFIIS_cen_dom"/>
</dbReference>
<feature type="compositionally biased region" description="Basic residues" evidence="1">
    <location>
        <begin position="319"/>
        <end position="328"/>
    </location>
</feature>
<proteinExistence type="predicted"/>
<gene>
    <name evidence="4" type="ORF">PHYBOEH_002548</name>
</gene>
<feature type="compositionally biased region" description="Basic and acidic residues" evidence="1">
    <location>
        <begin position="529"/>
        <end position="572"/>
    </location>
</feature>
<reference evidence="4" key="1">
    <citation type="submission" date="2021-02" db="EMBL/GenBank/DDBJ databases">
        <authorList>
            <person name="Palmer J.M."/>
        </authorList>
    </citation>
    <scope>NUCLEOTIDE SEQUENCE</scope>
    <source>
        <strain evidence="4">SCRP23</strain>
    </source>
</reference>
<dbReference type="Proteomes" id="UP000693981">
    <property type="component" value="Unassembled WGS sequence"/>
</dbReference>
<dbReference type="PROSITE" id="PS50812">
    <property type="entry name" value="PWWP"/>
    <property type="match status" value="1"/>
</dbReference>
<dbReference type="SMART" id="SM00293">
    <property type="entry name" value="PWWP"/>
    <property type="match status" value="1"/>
</dbReference>
<feature type="domain" description="PWWP" evidence="2">
    <location>
        <begin position="126"/>
        <end position="182"/>
    </location>
</feature>
<dbReference type="AlphaFoldDB" id="A0A8T1WST6"/>
<dbReference type="GO" id="GO:0006351">
    <property type="term" value="P:DNA-templated transcription"/>
    <property type="evidence" value="ECO:0007669"/>
    <property type="project" value="InterPro"/>
</dbReference>
<feature type="compositionally biased region" description="Low complexity" evidence="1">
    <location>
        <begin position="1"/>
        <end position="19"/>
    </location>
</feature>
<feature type="region of interest" description="Disordered" evidence="1">
    <location>
        <begin position="495"/>
        <end position="622"/>
    </location>
</feature>
<evidence type="ECO:0000259" key="3">
    <source>
        <dbReference type="PROSITE" id="PS51321"/>
    </source>
</evidence>
<evidence type="ECO:0000313" key="5">
    <source>
        <dbReference type="Proteomes" id="UP000693981"/>
    </source>
</evidence>
<name>A0A8T1WST6_9STRA</name>
<dbReference type="EMBL" id="JAGDFL010000165">
    <property type="protein sequence ID" value="KAG7396281.1"/>
    <property type="molecule type" value="Genomic_DNA"/>
</dbReference>
<feature type="region of interest" description="Disordered" evidence="1">
    <location>
        <begin position="231"/>
        <end position="369"/>
    </location>
</feature>
<evidence type="ECO:0000256" key="1">
    <source>
        <dbReference type="SAM" id="MobiDB-lite"/>
    </source>
</evidence>
<keyword evidence="5" id="KW-1185">Reference proteome</keyword>
<dbReference type="Pfam" id="PF00855">
    <property type="entry name" value="PWWP"/>
    <property type="match status" value="1"/>
</dbReference>
<feature type="region of interest" description="Disordered" evidence="1">
    <location>
        <begin position="1"/>
        <end position="108"/>
    </location>
</feature>
<feature type="compositionally biased region" description="Basic and acidic residues" evidence="1">
    <location>
        <begin position="231"/>
        <end position="241"/>
    </location>
</feature>
<dbReference type="InterPro" id="IPR000313">
    <property type="entry name" value="PWWP_dom"/>
</dbReference>
<evidence type="ECO:0000259" key="2">
    <source>
        <dbReference type="PROSITE" id="PS50812"/>
    </source>
</evidence>
<sequence>MSEQAEAPAASNPPAAAAQTEEKAPEVSVDVSATAEKKPEALTPRKRRVSSPRVAKKTDSKPEDGEDTESEPEKQPKKRAKTIKTIKKTPGRKKKNPEPEPLSEDEEQRRVELKVAALSDEIKSKFGQVVWAKMGGYPYWPCIITDPRLLPPKLQESIIKVLDSKYLVYFYVTNNFAPVSFKLIEAWDDTKFNYREGHPEKDSKAPKRRVKLMEAIELADKEVKLPVEERANGLLKPEQRPEPAATTPAPVKRKPGRPLGSTKAKAAAKAALKKTPKKRAKDKEGGDEAGQSADNMDTQEDDEDAAGPTLSKDEIKAKVASRKAPSKKKAAEDSANVSGASAKKPAVKQGKANGSAHKSATEIDSKRKKEIELVVPHKTVKSADIREMTEEAAKKKLGGSKNKAKKDKGDYKVGDLGSYASKMARLHAKESARNNDELVAMMQELFEETMMYRSDVERSGLAAIIAILRKSLSPTVGQSASALRKHLMKILNDDTESVTSSKKDKLGAHNDAAGPASKKRKVENGSAMKAEDAAQKSQVKAESRSVENSDKKDNSAAKDPSDVNASPEKKTDAPSAEDASPKKETRSNSATDVTAKTDDATENPKRSSSPSKVTKSAEGAKEDDLFQEQQEHLNKNREIFVDMLSQILDHDGAKRADLAKEIEATMFERFKESNADYLTQARIIIFGLKENSTLRERLASGNMHCLELAYADDSFFKTTE</sequence>
<feature type="compositionally biased region" description="Basic residues" evidence="1">
    <location>
        <begin position="76"/>
        <end position="95"/>
    </location>
</feature>